<dbReference type="Proteomes" id="UP000799640">
    <property type="component" value="Unassembled WGS sequence"/>
</dbReference>
<protein>
    <submittedName>
        <fullName evidence="2">Uncharacterized protein</fullName>
    </submittedName>
</protein>
<evidence type="ECO:0000313" key="3">
    <source>
        <dbReference type="Proteomes" id="UP000799640"/>
    </source>
</evidence>
<evidence type="ECO:0000313" key="2">
    <source>
        <dbReference type="EMBL" id="KAF2398597.1"/>
    </source>
</evidence>
<gene>
    <name evidence="2" type="ORF">EJ06DRAFT_84725</name>
</gene>
<name>A0A6G1HRY0_9PEZI</name>
<feature type="region of interest" description="Disordered" evidence="1">
    <location>
        <begin position="47"/>
        <end position="69"/>
    </location>
</feature>
<proteinExistence type="predicted"/>
<evidence type="ECO:0000256" key="1">
    <source>
        <dbReference type="SAM" id="MobiDB-lite"/>
    </source>
</evidence>
<organism evidence="2 3">
    <name type="scientific">Trichodelitschia bisporula</name>
    <dbReference type="NCBI Taxonomy" id="703511"/>
    <lineage>
        <taxon>Eukaryota</taxon>
        <taxon>Fungi</taxon>
        <taxon>Dikarya</taxon>
        <taxon>Ascomycota</taxon>
        <taxon>Pezizomycotina</taxon>
        <taxon>Dothideomycetes</taxon>
        <taxon>Dothideomycetes incertae sedis</taxon>
        <taxon>Phaeotrichales</taxon>
        <taxon>Phaeotrichaceae</taxon>
        <taxon>Trichodelitschia</taxon>
    </lineage>
</organism>
<dbReference type="EMBL" id="ML996699">
    <property type="protein sequence ID" value="KAF2398597.1"/>
    <property type="molecule type" value="Genomic_DNA"/>
</dbReference>
<accession>A0A6G1HRY0</accession>
<keyword evidence="3" id="KW-1185">Reference proteome</keyword>
<dbReference type="AlphaFoldDB" id="A0A6G1HRY0"/>
<sequence length="152" mass="16810">MEPPPLAFTCGGGRCSGRSRGRHGHYHLGSTLIGPVVNASLPGFTRASSKARGLGRSAEEGETRGSAMPHGALESQRWMASTRLWVWWIVRLARLFSISLANDSKTTFSPPRRIAPFSTFLQSVATRRRSYHLRQRPLSQDFAAGWSVRTDT</sequence>
<reference evidence="2" key="1">
    <citation type="journal article" date="2020" name="Stud. Mycol.">
        <title>101 Dothideomycetes genomes: a test case for predicting lifestyles and emergence of pathogens.</title>
        <authorList>
            <person name="Haridas S."/>
            <person name="Albert R."/>
            <person name="Binder M."/>
            <person name="Bloem J."/>
            <person name="Labutti K."/>
            <person name="Salamov A."/>
            <person name="Andreopoulos B."/>
            <person name="Baker S."/>
            <person name="Barry K."/>
            <person name="Bills G."/>
            <person name="Bluhm B."/>
            <person name="Cannon C."/>
            <person name="Castanera R."/>
            <person name="Culley D."/>
            <person name="Daum C."/>
            <person name="Ezra D."/>
            <person name="Gonzalez J."/>
            <person name="Henrissat B."/>
            <person name="Kuo A."/>
            <person name="Liang C."/>
            <person name="Lipzen A."/>
            <person name="Lutzoni F."/>
            <person name="Magnuson J."/>
            <person name="Mondo S."/>
            <person name="Nolan M."/>
            <person name="Ohm R."/>
            <person name="Pangilinan J."/>
            <person name="Park H.-J."/>
            <person name="Ramirez L."/>
            <person name="Alfaro M."/>
            <person name="Sun H."/>
            <person name="Tritt A."/>
            <person name="Yoshinaga Y."/>
            <person name="Zwiers L.-H."/>
            <person name="Turgeon B."/>
            <person name="Goodwin S."/>
            <person name="Spatafora J."/>
            <person name="Crous P."/>
            <person name="Grigoriev I."/>
        </authorList>
    </citation>
    <scope>NUCLEOTIDE SEQUENCE</scope>
    <source>
        <strain evidence="2">CBS 262.69</strain>
    </source>
</reference>